<feature type="transmembrane region" description="Helical" evidence="1">
    <location>
        <begin position="12"/>
        <end position="34"/>
    </location>
</feature>
<keyword evidence="1" id="KW-0472">Membrane</keyword>
<dbReference type="Proteomes" id="UP000247150">
    <property type="component" value="Unassembled WGS sequence"/>
</dbReference>
<reference evidence="2 3" key="1">
    <citation type="submission" date="2018-05" db="EMBL/GenBank/DDBJ databases">
        <title>Freshwater and sediment microbial communities from various areas in North America, analyzing microbe dynamics in response to fracking.</title>
        <authorList>
            <person name="Lamendella R."/>
        </authorList>
    </citation>
    <scope>NUCLEOTIDE SEQUENCE [LARGE SCALE GENOMIC DNA]</scope>
    <source>
        <strain evidence="2 3">15_TX</strain>
    </source>
</reference>
<comment type="caution">
    <text evidence="2">The sequence shown here is derived from an EMBL/GenBank/DDBJ whole genome shotgun (WGS) entry which is preliminary data.</text>
</comment>
<feature type="transmembrane region" description="Helical" evidence="1">
    <location>
        <begin position="40"/>
        <end position="60"/>
    </location>
</feature>
<dbReference type="AlphaFoldDB" id="A0A2V2ZJR9"/>
<dbReference type="EMBL" id="QGTW01000018">
    <property type="protein sequence ID" value="PWW19884.1"/>
    <property type="molecule type" value="Genomic_DNA"/>
</dbReference>
<evidence type="ECO:0000313" key="2">
    <source>
        <dbReference type="EMBL" id="PWW19884.1"/>
    </source>
</evidence>
<evidence type="ECO:0000256" key="1">
    <source>
        <dbReference type="SAM" id="Phobius"/>
    </source>
</evidence>
<name>A0A2V2ZJR9_9BACI</name>
<proteinExistence type="predicted"/>
<keyword evidence="1" id="KW-1133">Transmembrane helix</keyword>
<gene>
    <name evidence="2" type="ORF">DFO73_11878</name>
</gene>
<keyword evidence="1" id="KW-0812">Transmembrane</keyword>
<evidence type="ECO:0000313" key="3">
    <source>
        <dbReference type="Proteomes" id="UP000247150"/>
    </source>
</evidence>
<protein>
    <submittedName>
        <fullName evidence="2">Uncharacterized protein</fullName>
    </submittedName>
</protein>
<accession>A0A2V2ZJR9</accession>
<organism evidence="2 3">
    <name type="scientific">Cytobacillus oceanisediminis</name>
    <dbReference type="NCBI Taxonomy" id="665099"/>
    <lineage>
        <taxon>Bacteria</taxon>
        <taxon>Bacillati</taxon>
        <taxon>Bacillota</taxon>
        <taxon>Bacilli</taxon>
        <taxon>Bacillales</taxon>
        <taxon>Bacillaceae</taxon>
        <taxon>Cytobacillus</taxon>
    </lineage>
</organism>
<sequence>MGITMIKISTVYFAAGVMLGYYMSSTHSYLLAPFHVHINLLGWTSLTLQGFFIICFRLWLKRMQGNGIFGSTISGFQL</sequence>